<sequence>MQEDEAQIGWGYTDGAFIPPPAPVLPAPVPAEISRRQFFQVLANRQLISKGEALTAVTAGTLPAALDALVSQILDEDIEWEARMLFAGAQTFNRSNGFVDFFGAMQGMSTVDLDQLWRDASVLD</sequence>
<proteinExistence type="predicted"/>
<gene>
    <name evidence="1" type="ORF">LPU83_0617</name>
</gene>
<accession>W6R5R7</accession>
<evidence type="ECO:0000313" key="1">
    <source>
        <dbReference type="EMBL" id="CDM56299.1"/>
    </source>
</evidence>
<dbReference type="eggNOG" id="ENOG5033ES1">
    <property type="taxonomic scope" value="Bacteria"/>
</dbReference>
<reference evidence="1" key="1">
    <citation type="submission" date="2013-11" db="EMBL/GenBank/DDBJ databases">
        <title>Draft genome sequence of the broad-host-range Rhizobium sp. LPU83 strain, a member of the low-genetic diversity Oregon-like Rhizobium sp. group.</title>
        <authorList>
            <person name="Wibberg D."/>
            <person name="Puehler A."/>
            <person name="Schlueter A."/>
        </authorList>
    </citation>
    <scope>NUCLEOTIDE SEQUENCE [LARGE SCALE GENOMIC DNA]</scope>
    <source>
        <strain evidence="1">LPU83</strain>
    </source>
</reference>
<dbReference type="HOGENOM" id="CLU_2002069_0_0_5"/>
<dbReference type="KEGG" id="rhl:LPU83_0617"/>
<dbReference type="AlphaFoldDB" id="W6R5R7"/>
<name>W6R5R7_9HYPH</name>
<keyword evidence="2" id="KW-1185">Reference proteome</keyword>
<dbReference type="Proteomes" id="UP000019443">
    <property type="component" value="Chromosome"/>
</dbReference>
<evidence type="ECO:0000313" key="2">
    <source>
        <dbReference type="Proteomes" id="UP000019443"/>
    </source>
</evidence>
<organism evidence="1 2">
    <name type="scientific">Rhizobium favelukesii</name>
    <dbReference type="NCBI Taxonomy" id="348824"/>
    <lineage>
        <taxon>Bacteria</taxon>
        <taxon>Pseudomonadati</taxon>
        <taxon>Pseudomonadota</taxon>
        <taxon>Alphaproteobacteria</taxon>
        <taxon>Hyphomicrobiales</taxon>
        <taxon>Rhizobiaceae</taxon>
        <taxon>Rhizobium/Agrobacterium group</taxon>
        <taxon>Rhizobium</taxon>
    </lineage>
</organism>
<protein>
    <submittedName>
        <fullName evidence="1">Uncharacterized protein</fullName>
    </submittedName>
</protein>
<dbReference type="PATRIC" id="fig|348824.6.peg.663"/>
<dbReference type="EMBL" id="HG916852">
    <property type="protein sequence ID" value="CDM56299.1"/>
    <property type="molecule type" value="Genomic_DNA"/>
</dbReference>